<sequence length="91" mass="10213">MQQTETNLRSQIYGFLRHVHAAAGNSIQHVSIVVHGRHLEDDLYTENLALKKAEGANSLSYQHFRLDAPIDNNITVVSIGRVKTPPLTTRH</sequence>
<dbReference type="EMBL" id="JAGHKP010000002">
    <property type="protein sequence ID" value="MBO9152719.1"/>
    <property type="molecule type" value="Genomic_DNA"/>
</dbReference>
<evidence type="ECO:0000313" key="2">
    <source>
        <dbReference type="Proteomes" id="UP000679126"/>
    </source>
</evidence>
<protein>
    <submittedName>
        <fullName evidence="1">Uncharacterized protein</fullName>
    </submittedName>
</protein>
<reference evidence="2" key="1">
    <citation type="submission" date="2021-03" db="EMBL/GenBank/DDBJ databases">
        <title>Assistant Professor.</title>
        <authorList>
            <person name="Huq M.A."/>
        </authorList>
    </citation>
    <scope>NUCLEOTIDE SEQUENCE [LARGE SCALE GENOMIC DNA]</scope>
    <source>
        <strain evidence="2">MAH-28</strain>
    </source>
</reference>
<evidence type="ECO:0000313" key="1">
    <source>
        <dbReference type="EMBL" id="MBO9152719.1"/>
    </source>
</evidence>
<proteinExistence type="predicted"/>
<name>A0ABS3YDH6_9BACT</name>
<dbReference type="Proteomes" id="UP000679126">
    <property type="component" value="Unassembled WGS sequence"/>
</dbReference>
<gene>
    <name evidence="1" type="ORF">J7I43_10885</name>
</gene>
<keyword evidence="2" id="KW-1185">Reference proteome</keyword>
<organism evidence="1 2">
    <name type="scientific">Chitinophaga chungangae</name>
    <dbReference type="NCBI Taxonomy" id="2821488"/>
    <lineage>
        <taxon>Bacteria</taxon>
        <taxon>Pseudomonadati</taxon>
        <taxon>Bacteroidota</taxon>
        <taxon>Chitinophagia</taxon>
        <taxon>Chitinophagales</taxon>
        <taxon>Chitinophagaceae</taxon>
        <taxon>Chitinophaga</taxon>
    </lineage>
</organism>
<dbReference type="RefSeq" id="WP_209145702.1">
    <property type="nucleotide sequence ID" value="NZ_JAGHKP010000002.1"/>
</dbReference>
<comment type="caution">
    <text evidence="1">The sequence shown here is derived from an EMBL/GenBank/DDBJ whole genome shotgun (WGS) entry which is preliminary data.</text>
</comment>
<accession>A0ABS3YDH6</accession>